<evidence type="ECO:0008006" key="4">
    <source>
        <dbReference type="Google" id="ProtNLM"/>
    </source>
</evidence>
<organism evidence="2 3">
    <name type="scientific">Brachybacterium fresconis</name>
    <dbReference type="NCBI Taxonomy" id="173363"/>
    <lineage>
        <taxon>Bacteria</taxon>
        <taxon>Bacillati</taxon>
        <taxon>Actinomycetota</taxon>
        <taxon>Actinomycetes</taxon>
        <taxon>Micrococcales</taxon>
        <taxon>Dermabacteraceae</taxon>
        <taxon>Brachybacterium</taxon>
    </lineage>
</organism>
<keyword evidence="1" id="KW-1133">Transmembrane helix</keyword>
<evidence type="ECO:0000313" key="2">
    <source>
        <dbReference type="EMBL" id="MBP2407581.1"/>
    </source>
</evidence>
<accession>A0ABS4YFK2</accession>
<dbReference type="RefSeq" id="WP_209886951.1">
    <property type="nucleotide sequence ID" value="NZ_BAAAJV010000011.1"/>
</dbReference>
<feature type="transmembrane region" description="Helical" evidence="1">
    <location>
        <begin position="32"/>
        <end position="51"/>
    </location>
</feature>
<comment type="caution">
    <text evidence="2">The sequence shown here is derived from an EMBL/GenBank/DDBJ whole genome shotgun (WGS) entry which is preliminary data.</text>
</comment>
<dbReference type="EMBL" id="JAGIOC010000001">
    <property type="protein sequence ID" value="MBP2407581.1"/>
    <property type="molecule type" value="Genomic_DNA"/>
</dbReference>
<sequence length="113" mass="12294">MLVVAGISHLTVAREEFTAQVPEFVPLSDDTVVVASGVVEITLGSALLLLAGRRVPISRAAALFFQTAALRSVRANPLPPMTGHGWPGYRPITPSRRLIGRENRSTRRGYMTR</sequence>
<keyword evidence="1" id="KW-0812">Transmembrane</keyword>
<proteinExistence type="predicted"/>
<dbReference type="Proteomes" id="UP000698222">
    <property type="component" value="Unassembled WGS sequence"/>
</dbReference>
<evidence type="ECO:0000256" key="1">
    <source>
        <dbReference type="SAM" id="Phobius"/>
    </source>
</evidence>
<name>A0ABS4YFK2_9MICO</name>
<gene>
    <name evidence="2" type="ORF">JOF44_000484</name>
</gene>
<reference evidence="2 3" key="1">
    <citation type="submission" date="2021-03" db="EMBL/GenBank/DDBJ databases">
        <title>Sequencing the genomes of 1000 actinobacteria strains.</title>
        <authorList>
            <person name="Klenk H.-P."/>
        </authorList>
    </citation>
    <scope>NUCLEOTIDE SEQUENCE [LARGE SCALE GENOMIC DNA]</scope>
    <source>
        <strain evidence="2 3">DSM 14564</strain>
    </source>
</reference>
<keyword evidence="1" id="KW-0472">Membrane</keyword>
<protein>
    <recommendedName>
        <fullName evidence="4">DoxX family protein</fullName>
    </recommendedName>
</protein>
<evidence type="ECO:0000313" key="3">
    <source>
        <dbReference type="Proteomes" id="UP000698222"/>
    </source>
</evidence>
<keyword evidence="3" id="KW-1185">Reference proteome</keyword>